<dbReference type="InterPro" id="IPR013766">
    <property type="entry name" value="Thioredoxin_domain"/>
</dbReference>
<sequence>MKPNQEVPQLDLNLINGTRWELNKQKPKSFTLVLFYRGLHCPICKKQLKEFTSKLSDFEERGVNLIAVSMDTEKRAKLSAEKWETGNLPIAYELTEDKAREWGLYISHAIKEGEPEVFSEPGLFLIKPDGTLYSSIIQTMPFARPDIDGLLKGIDFIKKEDYPARGGK</sequence>
<protein>
    <submittedName>
        <fullName evidence="2">Alkyl hydroperoxide reductase</fullName>
    </submittedName>
</protein>
<dbReference type="OrthoDB" id="9809746at2"/>
<gene>
    <name evidence="2" type="ORF">CJ305_04000</name>
</gene>
<keyword evidence="3" id="KW-1185">Reference proteome</keyword>
<name>A0A2G1VTP4_9FLAO</name>
<accession>A0A2G1VTP4</accession>
<dbReference type="SUPFAM" id="SSF52833">
    <property type="entry name" value="Thioredoxin-like"/>
    <property type="match status" value="1"/>
</dbReference>
<dbReference type="InterPro" id="IPR000866">
    <property type="entry name" value="AhpC/TSA"/>
</dbReference>
<reference evidence="2 3" key="1">
    <citation type="submission" date="2017-08" db="EMBL/GenBank/DDBJ databases">
        <title>The whole genome shortgun sequences of strain Leeuwenhoekiella nanhaiensis G18 from the South China Sea.</title>
        <authorList>
            <person name="Liu Q."/>
        </authorList>
    </citation>
    <scope>NUCLEOTIDE SEQUENCE [LARGE SCALE GENOMIC DNA]</scope>
    <source>
        <strain evidence="2 3">G18</strain>
    </source>
</reference>
<organism evidence="2 3">
    <name type="scientific">Leeuwenhoekiella nanhaiensis</name>
    <dbReference type="NCBI Taxonomy" id="1655491"/>
    <lineage>
        <taxon>Bacteria</taxon>
        <taxon>Pseudomonadati</taxon>
        <taxon>Bacteroidota</taxon>
        <taxon>Flavobacteriia</taxon>
        <taxon>Flavobacteriales</taxon>
        <taxon>Flavobacteriaceae</taxon>
        <taxon>Leeuwenhoekiella</taxon>
    </lineage>
</organism>
<dbReference type="Pfam" id="PF00578">
    <property type="entry name" value="AhpC-TSA"/>
    <property type="match status" value="1"/>
</dbReference>
<feature type="domain" description="Thioredoxin" evidence="1">
    <location>
        <begin position="1"/>
        <end position="159"/>
    </location>
</feature>
<proteinExistence type="predicted"/>
<evidence type="ECO:0000313" key="3">
    <source>
        <dbReference type="Proteomes" id="UP000229433"/>
    </source>
</evidence>
<dbReference type="Gene3D" id="3.40.30.10">
    <property type="entry name" value="Glutaredoxin"/>
    <property type="match status" value="1"/>
</dbReference>
<comment type="caution">
    <text evidence="2">The sequence shown here is derived from an EMBL/GenBank/DDBJ whole genome shotgun (WGS) entry which is preliminary data.</text>
</comment>
<dbReference type="PROSITE" id="PS51352">
    <property type="entry name" value="THIOREDOXIN_2"/>
    <property type="match status" value="1"/>
</dbReference>
<dbReference type="GO" id="GO:0016209">
    <property type="term" value="F:antioxidant activity"/>
    <property type="evidence" value="ECO:0007669"/>
    <property type="project" value="InterPro"/>
</dbReference>
<dbReference type="GO" id="GO:0016491">
    <property type="term" value="F:oxidoreductase activity"/>
    <property type="evidence" value="ECO:0007669"/>
    <property type="project" value="InterPro"/>
</dbReference>
<dbReference type="RefSeq" id="WP_099644971.1">
    <property type="nucleotide sequence ID" value="NZ_KZ319288.1"/>
</dbReference>
<dbReference type="AlphaFoldDB" id="A0A2G1VTP4"/>
<dbReference type="EMBL" id="NQXA01000002">
    <property type="protein sequence ID" value="PHQ30136.1"/>
    <property type="molecule type" value="Genomic_DNA"/>
</dbReference>
<dbReference type="Proteomes" id="UP000229433">
    <property type="component" value="Unassembled WGS sequence"/>
</dbReference>
<evidence type="ECO:0000259" key="1">
    <source>
        <dbReference type="PROSITE" id="PS51352"/>
    </source>
</evidence>
<dbReference type="CDD" id="cd02970">
    <property type="entry name" value="PRX_like2"/>
    <property type="match status" value="1"/>
</dbReference>
<dbReference type="InterPro" id="IPR036249">
    <property type="entry name" value="Thioredoxin-like_sf"/>
</dbReference>
<evidence type="ECO:0000313" key="2">
    <source>
        <dbReference type="EMBL" id="PHQ30136.1"/>
    </source>
</evidence>